<gene>
    <name evidence="1" type="ORF">CEP48_00235</name>
</gene>
<accession>A0A8E3MEL6</accession>
<organism evidence="1 2">
    <name type="scientific">Mergibacter septicus</name>
    <dbReference type="NCBI Taxonomy" id="221402"/>
    <lineage>
        <taxon>Bacteria</taxon>
        <taxon>Pseudomonadati</taxon>
        <taxon>Pseudomonadota</taxon>
        <taxon>Gammaproteobacteria</taxon>
        <taxon>Pasteurellales</taxon>
        <taxon>Pasteurellaceae</taxon>
        <taxon>Mergibacter</taxon>
    </lineage>
</organism>
<keyword evidence="2" id="KW-1185">Reference proteome</keyword>
<dbReference type="AlphaFoldDB" id="A0A8E3MEL6"/>
<dbReference type="Proteomes" id="UP000955338">
    <property type="component" value="Chromosome"/>
</dbReference>
<dbReference type="PRINTS" id="PR01988">
    <property type="entry name" value="EXPORTERBACE"/>
</dbReference>
<sequence length="240" mass="27969">MGKIVVDNFSQSQQRDRRQGLLSKIWNGVWKIISVLIISLIFSIILEWIGITWFWSSEGWLHSKTMMLSEMQWFSNNFTQSVLHTSPVRLVQKIVELAHQYLFIKSGLLEWLNTRHQPNTFSYTIYFYARSYIESVVYVTTTFVIRLLIIFFTLPLFALSAIVGLTDGLVRRDLRRFGFGYESSFVYHHAKRTIIPILIGTWLIYLSIPFSIYPNIILIPAAFFMGLAISIMAGSFKKYL</sequence>
<dbReference type="NCBIfam" id="TIGR03747">
    <property type="entry name" value="conj_TIGR03747"/>
    <property type="match status" value="1"/>
</dbReference>
<dbReference type="EMBL" id="CP022011">
    <property type="protein sequence ID" value="QDJ13962.1"/>
    <property type="molecule type" value="Genomic_DNA"/>
</dbReference>
<name>A0A8E3MEL6_9PAST</name>
<evidence type="ECO:0000313" key="2">
    <source>
        <dbReference type="Proteomes" id="UP000955338"/>
    </source>
</evidence>
<evidence type="ECO:0000313" key="1">
    <source>
        <dbReference type="EMBL" id="QDJ13962.1"/>
    </source>
</evidence>
<dbReference type="GO" id="GO:0016020">
    <property type="term" value="C:membrane"/>
    <property type="evidence" value="ECO:0007669"/>
    <property type="project" value="InterPro"/>
</dbReference>
<protein>
    <submittedName>
        <fullName evidence="1">Integrating conjugative element membrane protein</fullName>
    </submittedName>
</protein>
<dbReference type="Pfam" id="PF14348">
    <property type="entry name" value="DtrJ-like"/>
    <property type="match status" value="1"/>
</dbReference>
<dbReference type="InterPro" id="IPR022266">
    <property type="entry name" value="DtrJ-like"/>
</dbReference>
<dbReference type="InterPro" id="IPR022324">
    <property type="entry name" value="Bacilysin_exporter_BacE_put"/>
</dbReference>
<dbReference type="RefSeq" id="WP_265490194.1">
    <property type="nucleotide sequence ID" value="NZ_CP022011.1"/>
</dbReference>
<reference evidence="1" key="1">
    <citation type="submission" date="2017-06" db="EMBL/GenBank/DDBJ databases">
        <title>Genome sequencing of pathogenic and non-pathogenic strains within Bisgaard taxon 40.</title>
        <authorList>
            <person name="Ladner J.T."/>
            <person name="Lovett S.P."/>
            <person name="Koroleva G."/>
            <person name="Lorch J.M."/>
        </authorList>
    </citation>
    <scope>NUCLEOTIDE SEQUENCE</scope>
    <source>
        <strain evidence="1">27576-1-I1</strain>
    </source>
</reference>
<proteinExistence type="predicted"/>